<feature type="domain" description="Methyltransferase small" evidence="6">
    <location>
        <begin position="113"/>
        <end position="193"/>
    </location>
</feature>
<dbReference type="InterPro" id="IPR004556">
    <property type="entry name" value="HemK-like"/>
</dbReference>
<reference evidence="8" key="1">
    <citation type="journal article" date="2021" name="PeerJ">
        <title>Extensive microbial diversity within the chicken gut microbiome revealed by metagenomics and culture.</title>
        <authorList>
            <person name="Gilroy R."/>
            <person name="Ravi A."/>
            <person name="Getino M."/>
            <person name="Pursley I."/>
            <person name="Horton D.L."/>
            <person name="Alikhan N.F."/>
            <person name="Baker D."/>
            <person name="Gharbi K."/>
            <person name="Hall N."/>
            <person name="Watson M."/>
            <person name="Adriaenssens E.M."/>
            <person name="Foster-Nyarko E."/>
            <person name="Jarju S."/>
            <person name="Secka A."/>
            <person name="Antonio M."/>
            <person name="Oren A."/>
            <person name="Chaudhuri R.R."/>
            <person name="La Ragione R."/>
            <person name="Hildebrand F."/>
            <person name="Pallen M.J."/>
        </authorList>
    </citation>
    <scope>NUCLEOTIDE SEQUENCE</scope>
    <source>
        <strain evidence="8">MalCec1-1739</strain>
    </source>
</reference>
<evidence type="ECO:0000256" key="4">
    <source>
        <dbReference type="ARBA" id="ARBA00022691"/>
    </source>
</evidence>
<organism evidence="8 9">
    <name type="scientific">Candidatus Avibacteroides avistercoris</name>
    <dbReference type="NCBI Taxonomy" id="2840690"/>
    <lineage>
        <taxon>Bacteria</taxon>
        <taxon>Pseudomonadati</taxon>
        <taxon>Bacteroidota</taxon>
        <taxon>Bacteroidia</taxon>
        <taxon>Bacteroidales</taxon>
        <taxon>Bacteroidaceae</taxon>
        <taxon>Bacteroidaceae incertae sedis</taxon>
        <taxon>Candidatus Avibacteroides</taxon>
    </lineage>
</organism>
<evidence type="ECO:0000313" key="9">
    <source>
        <dbReference type="Proteomes" id="UP000787625"/>
    </source>
</evidence>
<keyword evidence="4" id="KW-0949">S-adenosyl-L-methionine</keyword>
<evidence type="ECO:0000259" key="6">
    <source>
        <dbReference type="Pfam" id="PF05175"/>
    </source>
</evidence>
<evidence type="ECO:0000313" key="8">
    <source>
        <dbReference type="EMBL" id="HJD53356.1"/>
    </source>
</evidence>
<dbReference type="SUPFAM" id="SSF53335">
    <property type="entry name" value="S-adenosyl-L-methionine-dependent methyltransferases"/>
    <property type="match status" value="1"/>
</dbReference>
<dbReference type="Pfam" id="PF17827">
    <property type="entry name" value="PrmC_N"/>
    <property type="match status" value="1"/>
</dbReference>
<dbReference type="NCBIfam" id="TIGR00536">
    <property type="entry name" value="hemK_fam"/>
    <property type="match status" value="1"/>
</dbReference>
<evidence type="ECO:0000256" key="2">
    <source>
        <dbReference type="ARBA" id="ARBA00022603"/>
    </source>
</evidence>
<dbReference type="Proteomes" id="UP000787625">
    <property type="component" value="Unassembled WGS sequence"/>
</dbReference>
<keyword evidence="3 8" id="KW-0808">Transferase</keyword>
<evidence type="ECO:0000259" key="7">
    <source>
        <dbReference type="Pfam" id="PF17827"/>
    </source>
</evidence>
<proteinExistence type="predicted"/>
<dbReference type="EMBL" id="DWUP01000150">
    <property type="protein sequence ID" value="HJD53356.1"/>
    <property type="molecule type" value="Genomic_DNA"/>
</dbReference>
<dbReference type="GO" id="GO:0102559">
    <property type="term" value="F:peptide chain release factor N(5)-glutamine methyltransferase activity"/>
    <property type="evidence" value="ECO:0007669"/>
    <property type="project" value="UniProtKB-EC"/>
</dbReference>
<dbReference type="InterPro" id="IPR007848">
    <property type="entry name" value="Small_mtfrase_dom"/>
</dbReference>
<dbReference type="Pfam" id="PF05175">
    <property type="entry name" value="MTS"/>
    <property type="match status" value="1"/>
</dbReference>
<dbReference type="AlphaFoldDB" id="A0A9D2UJ95"/>
<comment type="caution">
    <text evidence="8">The sequence shown here is derived from an EMBL/GenBank/DDBJ whole genome shotgun (WGS) entry which is preliminary data.</text>
</comment>
<dbReference type="PANTHER" id="PTHR18895">
    <property type="entry name" value="HEMK METHYLTRANSFERASE"/>
    <property type="match status" value="1"/>
</dbReference>
<dbReference type="InterPro" id="IPR029063">
    <property type="entry name" value="SAM-dependent_MTases_sf"/>
</dbReference>
<dbReference type="Gene3D" id="1.10.8.10">
    <property type="entry name" value="DNA helicase RuvA subunit, C-terminal domain"/>
    <property type="match status" value="1"/>
</dbReference>
<comment type="catalytic activity">
    <reaction evidence="5">
        <text>L-glutaminyl-[peptide chain release factor] + S-adenosyl-L-methionine = N(5)-methyl-L-glutaminyl-[peptide chain release factor] + S-adenosyl-L-homocysteine + H(+)</text>
        <dbReference type="Rhea" id="RHEA:42896"/>
        <dbReference type="Rhea" id="RHEA-COMP:10271"/>
        <dbReference type="Rhea" id="RHEA-COMP:10272"/>
        <dbReference type="ChEBI" id="CHEBI:15378"/>
        <dbReference type="ChEBI" id="CHEBI:30011"/>
        <dbReference type="ChEBI" id="CHEBI:57856"/>
        <dbReference type="ChEBI" id="CHEBI:59789"/>
        <dbReference type="ChEBI" id="CHEBI:61891"/>
        <dbReference type="EC" id="2.1.1.297"/>
    </reaction>
</comment>
<name>A0A9D2UJ95_9BACT</name>
<feature type="domain" description="Release factor glutamine methyltransferase N-terminal" evidence="7">
    <location>
        <begin position="8"/>
        <end position="75"/>
    </location>
</feature>
<reference evidence="8" key="2">
    <citation type="submission" date="2021-04" db="EMBL/GenBank/DDBJ databases">
        <authorList>
            <person name="Gilroy R."/>
        </authorList>
    </citation>
    <scope>NUCLEOTIDE SEQUENCE</scope>
    <source>
        <strain evidence="8">MalCec1-1739</strain>
    </source>
</reference>
<dbReference type="InterPro" id="IPR019874">
    <property type="entry name" value="RF_methyltr_PrmC"/>
</dbReference>
<sequence length="279" mass="30209">MLPNITAYLKQRLAAHYDGGELDGVVRALCEDMLGLSRVQALMTPADMLGDEARRRLDIAVHRLADGEPVQYVTGTAVFMGIRLAVTPDTLIPRPETSGLVDLVCRWAGDGPRTAIDLCTGSGCVAIALALAHRDWDITAMDVSAGAVAVARANAEACQVAVRCEVADLMSAEYPEGGFDIVTCNPPYVLQSERAAMDDRVLLYEPPGALFVTDEDPLVFYRTAAAKARRWLKRGGMICFEINRAFACEVSQLLKSSGYGNVVAEKDYVGNYRFVKGEA</sequence>
<dbReference type="PANTHER" id="PTHR18895:SF74">
    <property type="entry name" value="MTRF1L RELEASE FACTOR GLUTAMINE METHYLTRANSFERASE"/>
    <property type="match status" value="1"/>
</dbReference>
<gene>
    <name evidence="8" type="primary">prmC</name>
    <name evidence="8" type="ORF">IAA93_06505</name>
</gene>
<dbReference type="InterPro" id="IPR040758">
    <property type="entry name" value="PrmC_N"/>
</dbReference>
<dbReference type="InterPro" id="IPR050320">
    <property type="entry name" value="N5-glutamine_MTase"/>
</dbReference>
<evidence type="ECO:0000256" key="3">
    <source>
        <dbReference type="ARBA" id="ARBA00022679"/>
    </source>
</evidence>
<protein>
    <recommendedName>
        <fullName evidence="1">peptide chain release factor N(5)-glutamine methyltransferase</fullName>
        <ecNumber evidence="1">2.1.1.297</ecNumber>
    </recommendedName>
</protein>
<accession>A0A9D2UJ95</accession>
<keyword evidence="2 8" id="KW-0489">Methyltransferase</keyword>
<dbReference type="EC" id="2.1.1.297" evidence="1"/>
<dbReference type="GO" id="GO:0032259">
    <property type="term" value="P:methylation"/>
    <property type="evidence" value="ECO:0007669"/>
    <property type="project" value="UniProtKB-KW"/>
</dbReference>
<evidence type="ECO:0000256" key="5">
    <source>
        <dbReference type="ARBA" id="ARBA00048391"/>
    </source>
</evidence>
<dbReference type="NCBIfam" id="TIGR03534">
    <property type="entry name" value="RF_mod_PrmC"/>
    <property type="match status" value="1"/>
</dbReference>
<dbReference type="Gene3D" id="3.40.50.150">
    <property type="entry name" value="Vaccinia Virus protein VP39"/>
    <property type="match status" value="1"/>
</dbReference>
<evidence type="ECO:0000256" key="1">
    <source>
        <dbReference type="ARBA" id="ARBA00012771"/>
    </source>
</evidence>
<dbReference type="CDD" id="cd02440">
    <property type="entry name" value="AdoMet_MTases"/>
    <property type="match status" value="1"/>
</dbReference>